<evidence type="ECO:0000256" key="5">
    <source>
        <dbReference type="ARBA" id="ARBA00023136"/>
    </source>
</evidence>
<evidence type="ECO:0000256" key="4">
    <source>
        <dbReference type="ARBA" id="ARBA00022989"/>
    </source>
</evidence>
<evidence type="ECO:0000256" key="3">
    <source>
        <dbReference type="ARBA" id="ARBA00022692"/>
    </source>
</evidence>
<evidence type="ECO:0000256" key="6">
    <source>
        <dbReference type="SAM" id="Phobius"/>
    </source>
</evidence>
<feature type="transmembrane region" description="Helical" evidence="6">
    <location>
        <begin position="118"/>
        <end position="139"/>
    </location>
</feature>
<evidence type="ECO:0000256" key="1">
    <source>
        <dbReference type="ARBA" id="ARBA00004651"/>
    </source>
</evidence>
<feature type="transmembrane region" description="Helical" evidence="6">
    <location>
        <begin position="378"/>
        <end position="396"/>
    </location>
</feature>
<protein>
    <recommendedName>
        <fullName evidence="9">Polysaccharide biosynthesis protein</fullName>
    </recommendedName>
</protein>
<evidence type="ECO:0008006" key="9">
    <source>
        <dbReference type="Google" id="ProtNLM"/>
    </source>
</evidence>
<evidence type="ECO:0000313" key="8">
    <source>
        <dbReference type="Proteomes" id="UP000838308"/>
    </source>
</evidence>
<dbReference type="EMBL" id="CALBWS010000011">
    <property type="protein sequence ID" value="CAH2714884.1"/>
    <property type="molecule type" value="Genomic_DNA"/>
</dbReference>
<keyword evidence="4 6" id="KW-1133">Transmembrane helix</keyword>
<dbReference type="Pfam" id="PF01943">
    <property type="entry name" value="Polysacc_synt"/>
    <property type="match status" value="1"/>
</dbReference>
<dbReference type="PANTHER" id="PTHR30250">
    <property type="entry name" value="PST FAMILY PREDICTED COLANIC ACID TRANSPORTER"/>
    <property type="match status" value="1"/>
</dbReference>
<comment type="subcellular location">
    <subcellularLocation>
        <location evidence="1">Cell membrane</location>
        <topology evidence="1">Multi-pass membrane protein</topology>
    </subcellularLocation>
</comment>
<reference evidence="7" key="1">
    <citation type="submission" date="2022-04" db="EMBL/GenBank/DDBJ databases">
        <authorList>
            <person name="Criscuolo A."/>
        </authorList>
    </citation>
    <scope>NUCLEOTIDE SEQUENCE</scope>
    <source>
        <strain evidence="7">CIP111895</strain>
    </source>
</reference>
<evidence type="ECO:0000313" key="7">
    <source>
        <dbReference type="EMBL" id="CAH2714884.1"/>
    </source>
</evidence>
<dbReference type="InterPro" id="IPR050833">
    <property type="entry name" value="Poly_Biosynth_Transport"/>
</dbReference>
<feature type="transmembrane region" description="Helical" evidence="6">
    <location>
        <begin position="306"/>
        <end position="337"/>
    </location>
</feature>
<name>A0ABN8KNC1_9BACI</name>
<feature type="transmembrane region" description="Helical" evidence="6">
    <location>
        <begin position="92"/>
        <end position="112"/>
    </location>
</feature>
<accession>A0ABN8KNC1</accession>
<feature type="transmembrane region" description="Helical" evidence="6">
    <location>
        <begin position="402"/>
        <end position="423"/>
    </location>
</feature>
<organism evidence="7 8">
    <name type="scientific">Neobacillus rhizosphaerae</name>
    <dbReference type="NCBI Taxonomy" id="2880965"/>
    <lineage>
        <taxon>Bacteria</taxon>
        <taxon>Bacillati</taxon>
        <taxon>Bacillota</taxon>
        <taxon>Bacilli</taxon>
        <taxon>Bacillales</taxon>
        <taxon>Bacillaceae</taxon>
        <taxon>Neobacillus</taxon>
    </lineage>
</organism>
<keyword evidence="3 6" id="KW-0812">Transmembrane</keyword>
<feature type="transmembrane region" description="Helical" evidence="6">
    <location>
        <begin position="262"/>
        <end position="285"/>
    </location>
</feature>
<feature type="transmembrane region" description="Helical" evidence="6">
    <location>
        <begin position="56"/>
        <end position="80"/>
    </location>
</feature>
<feature type="transmembrane region" description="Helical" evidence="6">
    <location>
        <begin position="224"/>
        <end position="242"/>
    </location>
</feature>
<keyword evidence="8" id="KW-1185">Reference proteome</keyword>
<sequence length="440" mass="49093">METVRLVSNLLSNNPVRSLKGNFVWTFTGNVIYAICQWGIFIAITKLGTAEMVGQYALGLAITAPVFLFLNMNLSVVMVTDKRDQFYYKDYFILRLITLFLSMLIIFFLIIFFDYSFITLLVIILVGCSKVIESISDIFNGISQKVERMQVIAISKILKGVISLVGVIIVLYFTKNIIITNLSIIVSWSVVLLFFDYRKGMESLLLNDNNKNNNKVISRPSSLNSLKCIAVISFPLGVVASLDSLNLNIPRYFIQGMLGEESLGYFAAIVYLMVAGGTVIGALCQSSLPRLSQYYKEEKYNLFKTLLLKLLLIAFILGLLGIIIAALAGGTVLTLLYNQEYAQYKIVFILIMISTAFWYISSFLDVGINATQNFKMQIPIYAATILTSIGTSFYFIPAHQLVGGAIVVCIGMAVRFTTSVIVLRKIMKAKDFRNLAPSLN</sequence>
<feature type="transmembrane region" description="Helical" evidence="6">
    <location>
        <begin position="21"/>
        <end position="44"/>
    </location>
</feature>
<feature type="transmembrane region" description="Helical" evidence="6">
    <location>
        <begin position="178"/>
        <end position="195"/>
    </location>
</feature>
<evidence type="ECO:0000256" key="2">
    <source>
        <dbReference type="ARBA" id="ARBA00022475"/>
    </source>
</evidence>
<keyword evidence="2" id="KW-1003">Cell membrane</keyword>
<dbReference type="Proteomes" id="UP000838308">
    <property type="component" value="Unassembled WGS sequence"/>
</dbReference>
<proteinExistence type="predicted"/>
<dbReference type="PANTHER" id="PTHR30250:SF11">
    <property type="entry name" value="O-ANTIGEN TRANSPORTER-RELATED"/>
    <property type="match status" value="1"/>
</dbReference>
<comment type="caution">
    <text evidence="7">The sequence shown here is derived from an EMBL/GenBank/DDBJ whole genome shotgun (WGS) entry which is preliminary data.</text>
</comment>
<feature type="transmembrane region" description="Helical" evidence="6">
    <location>
        <begin position="151"/>
        <end position="172"/>
    </location>
</feature>
<dbReference type="InterPro" id="IPR002797">
    <property type="entry name" value="Polysacc_synth"/>
</dbReference>
<gene>
    <name evidence="7" type="ORF">BACCIP111895_02060</name>
</gene>
<keyword evidence="5 6" id="KW-0472">Membrane</keyword>
<feature type="transmembrane region" description="Helical" evidence="6">
    <location>
        <begin position="343"/>
        <end position="366"/>
    </location>
</feature>